<accession>A0A4Y7SDI3</accession>
<gene>
    <name evidence="2" type="ORF">FA13DRAFT_305798</name>
</gene>
<keyword evidence="3" id="KW-1185">Reference proteome</keyword>
<organism evidence="2 3">
    <name type="scientific">Coprinellus micaceus</name>
    <name type="common">Glistening ink-cap mushroom</name>
    <name type="synonym">Coprinus micaceus</name>
    <dbReference type="NCBI Taxonomy" id="71717"/>
    <lineage>
        <taxon>Eukaryota</taxon>
        <taxon>Fungi</taxon>
        <taxon>Dikarya</taxon>
        <taxon>Basidiomycota</taxon>
        <taxon>Agaricomycotina</taxon>
        <taxon>Agaricomycetes</taxon>
        <taxon>Agaricomycetidae</taxon>
        <taxon>Agaricales</taxon>
        <taxon>Agaricineae</taxon>
        <taxon>Psathyrellaceae</taxon>
        <taxon>Coprinellus</taxon>
    </lineage>
</organism>
<reference evidence="2 3" key="1">
    <citation type="journal article" date="2019" name="Nat. Ecol. Evol.">
        <title>Megaphylogeny resolves global patterns of mushroom evolution.</title>
        <authorList>
            <person name="Varga T."/>
            <person name="Krizsan K."/>
            <person name="Foldi C."/>
            <person name="Dima B."/>
            <person name="Sanchez-Garcia M."/>
            <person name="Sanchez-Ramirez S."/>
            <person name="Szollosi G.J."/>
            <person name="Szarkandi J.G."/>
            <person name="Papp V."/>
            <person name="Albert L."/>
            <person name="Andreopoulos W."/>
            <person name="Angelini C."/>
            <person name="Antonin V."/>
            <person name="Barry K.W."/>
            <person name="Bougher N.L."/>
            <person name="Buchanan P."/>
            <person name="Buyck B."/>
            <person name="Bense V."/>
            <person name="Catcheside P."/>
            <person name="Chovatia M."/>
            <person name="Cooper J."/>
            <person name="Damon W."/>
            <person name="Desjardin D."/>
            <person name="Finy P."/>
            <person name="Geml J."/>
            <person name="Haridas S."/>
            <person name="Hughes K."/>
            <person name="Justo A."/>
            <person name="Karasinski D."/>
            <person name="Kautmanova I."/>
            <person name="Kiss B."/>
            <person name="Kocsube S."/>
            <person name="Kotiranta H."/>
            <person name="LaButti K.M."/>
            <person name="Lechner B.E."/>
            <person name="Liimatainen K."/>
            <person name="Lipzen A."/>
            <person name="Lukacs Z."/>
            <person name="Mihaltcheva S."/>
            <person name="Morgado L.N."/>
            <person name="Niskanen T."/>
            <person name="Noordeloos M.E."/>
            <person name="Ohm R.A."/>
            <person name="Ortiz-Santana B."/>
            <person name="Ovrebo C."/>
            <person name="Racz N."/>
            <person name="Riley R."/>
            <person name="Savchenko A."/>
            <person name="Shiryaev A."/>
            <person name="Soop K."/>
            <person name="Spirin V."/>
            <person name="Szebenyi C."/>
            <person name="Tomsovsky M."/>
            <person name="Tulloss R.E."/>
            <person name="Uehling J."/>
            <person name="Grigoriev I.V."/>
            <person name="Vagvolgyi C."/>
            <person name="Papp T."/>
            <person name="Martin F.M."/>
            <person name="Miettinen O."/>
            <person name="Hibbett D.S."/>
            <person name="Nagy L.G."/>
        </authorList>
    </citation>
    <scope>NUCLEOTIDE SEQUENCE [LARGE SCALE GENOMIC DNA]</scope>
    <source>
        <strain evidence="2 3">FP101781</strain>
    </source>
</reference>
<dbReference type="EMBL" id="QPFP01000169">
    <property type="protein sequence ID" value="TEB19813.1"/>
    <property type="molecule type" value="Genomic_DNA"/>
</dbReference>
<evidence type="ECO:0000313" key="2">
    <source>
        <dbReference type="EMBL" id="TEB19813.1"/>
    </source>
</evidence>
<evidence type="ECO:0000256" key="1">
    <source>
        <dbReference type="SAM" id="MobiDB-lite"/>
    </source>
</evidence>
<comment type="caution">
    <text evidence="2">The sequence shown here is derived from an EMBL/GenBank/DDBJ whole genome shotgun (WGS) entry which is preliminary data.</text>
</comment>
<sequence length="116" mass="13739">MIIPAQRRDPLHRCLRLRRPSVSLSSRCASHPRRPSHHQSHCRRRHPLPLPKRVSRRTSTTAHRPCRPRRSLHRSRHPQRRSSTPLALPVFAVVVVNDPFELKMRSSGLVRPRRWR</sequence>
<proteinExistence type="predicted"/>
<protein>
    <submittedName>
        <fullName evidence="2">Uncharacterized protein</fullName>
    </submittedName>
</protein>
<name>A0A4Y7SDI3_COPMI</name>
<dbReference type="AlphaFoldDB" id="A0A4Y7SDI3"/>
<feature type="compositionally biased region" description="Basic residues" evidence="1">
    <location>
        <begin position="64"/>
        <end position="80"/>
    </location>
</feature>
<feature type="compositionally biased region" description="Basic residues" evidence="1">
    <location>
        <begin position="30"/>
        <end position="47"/>
    </location>
</feature>
<evidence type="ECO:0000313" key="3">
    <source>
        <dbReference type="Proteomes" id="UP000298030"/>
    </source>
</evidence>
<dbReference type="Proteomes" id="UP000298030">
    <property type="component" value="Unassembled WGS sequence"/>
</dbReference>
<feature type="region of interest" description="Disordered" evidence="1">
    <location>
        <begin position="22"/>
        <end position="84"/>
    </location>
</feature>